<evidence type="ECO:0000259" key="1">
    <source>
        <dbReference type="PROSITE" id="PS51391"/>
    </source>
</evidence>
<accession>A0A9P8TKF2</accession>
<dbReference type="EMBL" id="JAEUBG010003944">
    <property type="protein sequence ID" value="KAH3682111.1"/>
    <property type="molecule type" value="Genomic_DNA"/>
</dbReference>
<dbReference type="GO" id="GO:0070692">
    <property type="term" value="C:CTDK-1 complex"/>
    <property type="evidence" value="ECO:0007669"/>
    <property type="project" value="InterPro"/>
</dbReference>
<reference evidence="2" key="1">
    <citation type="journal article" date="2021" name="Open Biol.">
        <title>Shared evolutionary footprints suggest mitochondrial oxidative damage underlies multiple complex I losses in fungi.</title>
        <authorList>
            <person name="Schikora-Tamarit M.A."/>
            <person name="Marcet-Houben M."/>
            <person name="Nosek J."/>
            <person name="Gabaldon T."/>
        </authorList>
    </citation>
    <scope>NUCLEOTIDE SEQUENCE</scope>
    <source>
        <strain evidence="2">CBS2887</strain>
    </source>
</reference>
<dbReference type="InterPro" id="IPR008942">
    <property type="entry name" value="ENTH_VHS"/>
</dbReference>
<comment type="caution">
    <text evidence="2">The sequence shown here is derived from an EMBL/GenBank/DDBJ whole genome shotgun (WGS) entry which is preliminary data.</text>
</comment>
<name>A0A9P8TKF2_WICPI</name>
<gene>
    <name evidence="2" type="ORF">WICPIJ_006914</name>
</gene>
<feature type="domain" description="CID" evidence="1">
    <location>
        <begin position="2"/>
        <end position="158"/>
    </location>
</feature>
<dbReference type="Proteomes" id="UP000774326">
    <property type="component" value="Unassembled WGS sequence"/>
</dbReference>
<reference evidence="2" key="2">
    <citation type="submission" date="2021-01" db="EMBL/GenBank/DDBJ databases">
        <authorList>
            <person name="Schikora-Tamarit M.A."/>
        </authorList>
    </citation>
    <scope>NUCLEOTIDE SEQUENCE</scope>
    <source>
        <strain evidence="2">CBS2887</strain>
    </source>
</reference>
<dbReference type="OrthoDB" id="21266at2759"/>
<dbReference type="PROSITE" id="PS51391">
    <property type="entry name" value="CID"/>
    <property type="match status" value="1"/>
</dbReference>
<dbReference type="AlphaFoldDB" id="A0A9P8TKF2"/>
<dbReference type="PANTHER" id="PTHR28291:SF1">
    <property type="entry name" value="CTD KINASE SUBUNIT GAMMA"/>
    <property type="match status" value="1"/>
</dbReference>
<dbReference type="InterPro" id="IPR024637">
    <property type="entry name" value="Ctk3_C"/>
</dbReference>
<dbReference type="InterPro" id="IPR024638">
    <property type="entry name" value="Ctk3_N"/>
</dbReference>
<dbReference type="Pfam" id="PF12243">
    <property type="entry name" value="CTK3"/>
    <property type="match status" value="1"/>
</dbReference>
<dbReference type="GO" id="GO:0045943">
    <property type="term" value="P:positive regulation of transcription by RNA polymerase I"/>
    <property type="evidence" value="ECO:0007669"/>
    <property type="project" value="TreeGrafter"/>
</dbReference>
<dbReference type="Pfam" id="PF12350">
    <property type="entry name" value="CTK3_C"/>
    <property type="match status" value="1"/>
</dbReference>
<sequence>MDPFEARLQFKQLLTTINPSHQAIQKVISYALKNYELHEDLHSVILERLGQLDMNARMNVLVMIEGLISSVFAQFGNSEEDDLKPYVESFTKDFYIILEKIITRENLINLNSTSHILKNVEQCYRENKVELGGNTGELIEKYEAMTIDNLRKEFGSDEIIINKIDLSETVFEKCWLFLTLMKRRSLINRFNQINNIQETNPIDSDITIPLKKDQMINRMESDRERHKKLKESNWIVNRITSQVDEQEFSKLWEQFNELNEEDYIEIDELNQIVKESYQI</sequence>
<keyword evidence="3" id="KW-1185">Reference proteome</keyword>
<proteinExistence type="predicted"/>
<dbReference type="PANTHER" id="PTHR28291">
    <property type="entry name" value="CTD KINASE SUBUNIT GAMMA"/>
    <property type="match status" value="1"/>
</dbReference>
<evidence type="ECO:0000313" key="2">
    <source>
        <dbReference type="EMBL" id="KAH3682111.1"/>
    </source>
</evidence>
<dbReference type="Gene3D" id="1.25.40.90">
    <property type="match status" value="1"/>
</dbReference>
<protein>
    <recommendedName>
        <fullName evidence="1">CID domain-containing protein</fullName>
    </recommendedName>
</protein>
<dbReference type="GO" id="GO:0032786">
    <property type="term" value="P:positive regulation of DNA-templated transcription, elongation"/>
    <property type="evidence" value="ECO:0007669"/>
    <property type="project" value="InterPro"/>
</dbReference>
<dbReference type="InterPro" id="IPR006569">
    <property type="entry name" value="CID_dom"/>
</dbReference>
<organism evidence="2 3">
    <name type="scientific">Wickerhamomyces pijperi</name>
    <name type="common">Yeast</name>
    <name type="synonym">Pichia pijperi</name>
    <dbReference type="NCBI Taxonomy" id="599730"/>
    <lineage>
        <taxon>Eukaryota</taxon>
        <taxon>Fungi</taxon>
        <taxon>Dikarya</taxon>
        <taxon>Ascomycota</taxon>
        <taxon>Saccharomycotina</taxon>
        <taxon>Saccharomycetes</taxon>
        <taxon>Phaffomycetales</taxon>
        <taxon>Wickerhamomycetaceae</taxon>
        <taxon>Wickerhamomyces</taxon>
    </lineage>
</organism>
<dbReference type="InterPro" id="IPR042326">
    <property type="entry name" value="Ctk3"/>
</dbReference>
<evidence type="ECO:0000313" key="3">
    <source>
        <dbReference type="Proteomes" id="UP000774326"/>
    </source>
</evidence>